<name>K3WQY1_GLOUD</name>
<evidence type="ECO:0000313" key="1">
    <source>
        <dbReference type="EnsemblProtists" id="PYU1_T007373"/>
    </source>
</evidence>
<dbReference type="HOGENOM" id="CLU_2818101_0_0_1"/>
<dbReference type="InParanoid" id="K3WQY1"/>
<dbReference type="VEuPathDB" id="FungiDB:PYU1_G007357"/>
<dbReference type="EnsemblProtists" id="PYU1_T007373">
    <property type="protein sequence ID" value="PYU1_T007373"/>
    <property type="gene ID" value="PYU1_G007357"/>
</dbReference>
<dbReference type="AlphaFoldDB" id="K3WQY1"/>
<reference evidence="2" key="1">
    <citation type="journal article" date="2010" name="Genome Biol.">
        <title>Genome sequence of the necrotrophic plant pathogen Pythium ultimum reveals original pathogenicity mechanisms and effector repertoire.</title>
        <authorList>
            <person name="Levesque C.A."/>
            <person name="Brouwer H."/>
            <person name="Cano L."/>
            <person name="Hamilton J.P."/>
            <person name="Holt C."/>
            <person name="Huitema E."/>
            <person name="Raffaele S."/>
            <person name="Robideau G.P."/>
            <person name="Thines M."/>
            <person name="Win J."/>
            <person name="Zerillo M.M."/>
            <person name="Beakes G.W."/>
            <person name="Boore J.L."/>
            <person name="Busam D."/>
            <person name="Dumas B."/>
            <person name="Ferriera S."/>
            <person name="Fuerstenberg S.I."/>
            <person name="Gachon C.M."/>
            <person name="Gaulin E."/>
            <person name="Govers F."/>
            <person name="Grenville-Briggs L."/>
            <person name="Horner N."/>
            <person name="Hostetler J."/>
            <person name="Jiang R.H."/>
            <person name="Johnson J."/>
            <person name="Krajaejun T."/>
            <person name="Lin H."/>
            <person name="Meijer H.J."/>
            <person name="Moore B."/>
            <person name="Morris P."/>
            <person name="Phuntmart V."/>
            <person name="Puiu D."/>
            <person name="Shetty J."/>
            <person name="Stajich J.E."/>
            <person name="Tripathy S."/>
            <person name="Wawra S."/>
            <person name="van West P."/>
            <person name="Whitty B.R."/>
            <person name="Coutinho P.M."/>
            <person name="Henrissat B."/>
            <person name="Martin F."/>
            <person name="Thomas P.D."/>
            <person name="Tyler B.M."/>
            <person name="De Vries R.P."/>
            <person name="Kamoun S."/>
            <person name="Yandell M."/>
            <person name="Tisserat N."/>
            <person name="Buell C.R."/>
        </authorList>
    </citation>
    <scope>NUCLEOTIDE SEQUENCE</scope>
    <source>
        <strain evidence="2">DAOM:BR144</strain>
    </source>
</reference>
<reference evidence="2" key="2">
    <citation type="submission" date="2010-04" db="EMBL/GenBank/DDBJ databases">
        <authorList>
            <person name="Buell R."/>
            <person name="Hamilton J."/>
            <person name="Hostetler J."/>
        </authorList>
    </citation>
    <scope>NUCLEOTIDE SEQUENCE [LARGE SCALE GENOMIC DNA]</scope>
    <source>
        <strain evidence="2">DAOM:BR144</strain>
    </source>
</reference>
<organism evidence="1 2">
    <name type="scientific">Globisporangium ultimum (strain ATCC 200006 / CBS 805.95 / DAOM BR144)</name>
    <name type="common">Pythium ultimum</name>
    <dbReference type="NCBI Taxonomy" id="431595"/>
    <lineage>
        <taxon>Eukaryota</taxon>
        <taxon>Sar</taxon>
        <taxon>Stramenopiles</taxon>
        <taxon>Oomycota</taxon>
        <taxon>Peronosporomycetes</taxon>
        <taxon>Pythiales</taxon>
        <taxon>Pythiaceae</taxon>
        <taxon>Globisporangium</taxon>
    </lineage>
</organism>
<accession>K3WQY1</accession>
<protein>
    <submittedName>
        <fullName evidence="1">Uncharacterized protein</fullName>
    </submittedName>
</protein>
<dbReference type="Proteomes" id="UP000019132">
    <property type="component" value="Unassembled WGS sequence"/>
</dbReference>
<keyword evidence="2" id="KW-1185">Reference proteome</keyword>
<dbReference type="EMBL" id="GL376629">
    <property type="status" value="NOT_ANNOTATED_CDS"/>
    <property type="molecule type" value="Genomic_DNA"/>
</dbReference>
<sequence>MLFMMSSVDHVTSHSLAVDTGTSSSRSLMDPTTALFDDPEKGVMFEFLLDWLHAQFPEPMAVRSGNS</sequence>
<evidence type="ECO:0000313" key="2">
    <source>
        <dbReference type="Proteomes" id="UP000019132"/>
    </source>
</evidence>
<proteinExistence type="predicted"/>
<reference evidence="1" key="3">
    <citation type="submission" date="2015-02" db="UniProtKB">
        <authorList>
            <consortium name="EnsemblProtists"/>
        </authorList>
    </citation>
    <scope>IDENTIFICATION</scope>
    <source>
        <strain evidence="1">DAOM BR144</strain>
    </source>
</reference>